<dbReference type="InterPro" id="IPR033420">
    <property type="entry name" value="GAPES1"/>
</dbReference>
<keyword evidence="6" id="KW-0472">Membrane</keyword>
<dbReference type="PROSITE" id="PS50887">
    <property type="entry name" value="GGDEF"/>
    <property type="match status" value="1"/>
</dbReference>
<dbReference type="SUPFAM" id="SSF55073">
    <property type="entry name" value="Nucleotide cyclase"/>
    <property type="match status" value="1"/>
</dbReference>
<comment type="pathway">
    <text evidence="2">Purine metabolism; 3',5'-cyclic di-GMP biosynthesis.</text>
</comment>
<dbReference type="InterPro" id="IPR029787">
    <property type="entry name" value="Nucleotide_cyclase"/>
</dbReference>
<dbReference type="STRING" id="630626.EBL_c10460"/>
<dbReference type="KEGG" id="ebt:EBL_c10460"/>
<proteinExistence type="predicted"/>
<evidence type="ECO:0000256" key="4">
    <source>
        <dbReference type="ARBA" id="ARBA00023134"/>
    </source>
</evidence>
<dbReference type="InterPro" id="IPR050469">
    <property type="entry name" value="Diguanylate_Cyclase"/>
</dbReference>
<evidence type="ECO:0000313" key="8">
    <source>
        <dbReference type="EMBL" id="AFJ46156.1"/>
    </source>
</evidence>
<evidence type="ECO:0000313" key="9">
    <source>
        <dbReference type="Proteomes" id="UP000001955"/>
    </source>
</evidence>
<accession>I2B6K2</accession>
<dbReference type="GO" id="GO:0005886">
    <property type="term" value="C:plasma membrane"/>
    <property type="evidence" value="ECO:0007669"/>
    <property type="project" value="TreeGrafter"/>
</dbReference>
<feature type="transmembrane region" description="Helical" evidence="6">
    <location>
        <begin position="12"/>
        <end position="31"/>
    </location>
</feature>
<evidence type="ECO:0000256" key="3">
    <source>
        <dbReference type="ARBA" id="ARBA00012528"/>
    </source>
</evidence>
<dbReference type="EC" id="2.7.7.65" evidence="3"/>
<dbReference type="InterPro" id="IPR049828">
    <property type="entry name" value="DgcJ_diguan"/>
</dbReference>
<dbReference type="GO" id="GO:0052621">
    <property type="term" value="F:diguanylate cyclase activity"/>
    <property type="evidence" value="ECO:0007669"/>
    <property type="project" value="UniProtKB-EC"/>
</dbReference>
<dbReference type="RefSeq" id="WP_002441331.1">
    <property type="nucleotide sequence ID" value="NC_017910.1"/>
</dbReference>
<keyword evidence="6" id="KW-1133">Transmembrane helix</keyword>
<keyword evidence="9" id="KW-1185">Reference proteome</keyword>
<dbReference type="PANTHER" id="PTHR45138:SF22">
    <property type="entry name" value="DIGUANYLATE CYCLASE DGCJ-RELATED"/>
    <property type="match status" value="1"/>
</dbReference>
<evidence type="ECO:0000256" key="6">
    <source>
        <dbReference type="SAM" id="Phobius"/>
    </source>
</evidence>
<comment type="cofactor">
    <cofactor evidence="1">
        <name>Mg(2+)</name>
        <dbReference type="ChEBI" id="CHEBI:18420"/>
    </cofactor>
</comment>
<dbReference type="InterPro" id="IPR000160">
    <property type="entry name" value="GGDEF_dom"/>
</dbReference>
<protein>
    <recommendedName>
        <fullName evidence="3">diguanylate cyclase</fullName>
        <ecNumber evidence="3">2.7.7.65</ecNumber>
    </recommendedName>
</protein>
<dbReference type="SMART" id="SM00267">
    <property type="entry name" value="GGDEF"/>
    <property type="match status" value="1"/>
</dbReference>
<keyword evidence="6" id="KW-0812">Transmembrane</keyword>
<accession>K6WHE3</accession>
<dbReference type="Proteomes" id="UP000001955">
    <property type="component" value="Chromosome"/>
</dbReference>
<gene>
    <name evidence="8" type="ordered locus">EBL_c10460</name>
</gene>
<evidence type="ECO:0000256" key="5">
    <source>
        <dbReference type="ARBA" id="ARBA00034247"/>
    </source>
</evidence>
<keyword evidence="4" id="KW-0342">GTP-binding</keyword>
<dbReference type="GO" id="GO:1902201">
    <property type="term" value="P:negative regulation of bacterial-type flagellum-dependent cell motility"/>
    <property type="evidence" value="ECO:0007669"/>
    <property type="project" value="TreeGrafter"/>
</dbReference>
<dbReference type="EMBL" id="CP001560">
    <property type="protein sequence ID" value="AFJ46156.1"/>
    <property type="molecule type" value="Genomic_DNA"/>
</dbReference>
<dbReference type="Pfam" id="PF17155">
    <property type="entry name" value="GAPES1"/>
    <property type="match status" value="1"/>
</dbReference>
<dbReference type="NCBIfam" id="NF040885">
    <property type="entry name" value="diguan_DgcJ"/>
    <property type="match status" value="1"/>
</dbReference>
<dbReference type="InterPro" id="IPR043128">
    <property type="entry name" value="Rev_trsase/Diguanyl_cyclase"/>
</dbReference>
<dbReference type="OrthoDB" id="6395678at2"/>
<evidence type="ECO:0000259" key="7">
    <source>
        <dbReference type="PROSITE" id="PS50887"/>
    </source>
</evidence>
<dbReference type="AlphaFoldDB" id="I2B6K2"/>
<dbReference type="PANTHER" id="PTHR45138">
    <property type="entry name" value="REGULATORY COMPONENTS OF SENSORY TRANSDUCTION SYSTEM"/>
    <property type="match status" value="1"/>
</dbReference>
<organism evidence="8 9">
    <name type="scientific">Shimwellia blattae (strain ATCC 29907 / DSM 4481 / JCM 1650 / NBRC 105725 / CDC 9005-74)</name>
    <name type="common">Escherichia blattae</name>
    <dbReference type="NCBI Taxonomy" id="630626"/>
    <lineage>
        <taxon>Bacteria</taxon>
        <taxon>Pseudomonadati</taxon>
        <taxon>Pseudomonadota</taxon>
        <taxon>Gammaproteobacteria</taxon>
        <taxon>Enterobacterales</taxon>
        <taxon>Enterobacteriaceae</taxon>
        <taxon>Shimwellia</taxon>
    </lineage>
</organism>
<dbReference type="HOGENOM" id="CLU_042022_1_0_6"/>
<keyword evidence="4" id="KW-0547">Nucleotide-binding</keyword>
<feature type="transmembrane region" description="Helical" evidence="6">
    <location>
        <begin position="315"/>
        <end position="337"/>
    </location>
</feature>
<dbReference type="PATRIC" id="fig|630626.3.peg.1012"/>
<dbReference type="GO" id="GO:0043709">
    <property type="term" value="P:cell adhesion involved in single-species biofilm formation"/>
    <property type="evidence" value="ECO:0007669"/>
    <property type="project" value="TreeGrafter"/>
</dbReference>
<name>I2B6K2_SHIBC</name>
<evidence type="ECO:0000256" key="1">
    <source>
        <dbReference type="ARBA" id="ARBA00001946"/>
    </source>
</evidence>
<dbReference type="Gene3D" id="3.30.70.270">
    <property type="match status" value="1"/>
</dbReference>
<dbReference type="CDD" id="cd01949">
    <property type="entry name" value="GGDEF"/>
    <property type="match status" value="1"/>
</dbReference>
<dbReference type="Pfam" id="PF00990">
    <property type="entry name" value="GGDEF"/>
    <property type="match status" value="1"/>
</dbReference>
<evidence type="ECO:0000256" key="2">
    <source>
        <dbReference type="ARBA" id="ARBA00004665"/>
    </source>
</evidence>
<dbReference type="GO" id="GO:0005525">
    <property type="term" value="F:GTP binding"/>
    <property type="evidence" value="ECO:0007669"/>
    <property type="project" value="UniProtKB-KW"/>
</dbReference>
<reference evidence="8 9" key="1">
    <citation type="journal article" date="2012" name="J. Bacteriol.">
        <title>Complete genome sequence of the B12-producing Shimwellia blattae strain DSM 4481, isolated from a cockroach.</title>
        <authorList>
            <person name="Brzuszkiewicz E."/>
            <person name="Waschkowitz T."/>
            <person name="Wiezer A."/>
            <person name="Daniel R."/>
        </authorList>
    </citation>
    <scope>NUCLEOTIDE SEQUENCE [LARGE SCALE GENOMIC DNA]</scope>
    <source>
        <strain evidence="9">ATCC 29907 / DSM 4481 / JCM 1650 / NBRC 105725 / CDC 9005-74</strain>
    </source>
</reference>
<dbReference type="eggNOG" id="COG3706">
    <property type="taxonomic scope" value="Bacteria"/>
</dbReference>
<sequence>MQTVLRRTSHTKATVIITALTTLVFSIFIYHELDNLNKYTRYIAENGKSALFHEEYINQKISLHLSHSFSGKDTSTLTPARICQKQERNGDIYGLNLNDHAFQPLPGTLQTKNPNCNDWAGDVPDLLFFNKKIGSISSKYSFSNYTGYLFNNTRYYIDLKKNYIYINKIFDYRKYIFSNWLIKKRNNIDIRTSVHTIDIDENALDDLENGESIVSHIYNDGDTQGNIISLLMPVFSSGDIKGIIITDINISDLTTAFYTHDRPFLWKFITLYVKDNHAGKIIDFHQPSLKIFDVSHYQTSITKYYTLHIGIDMQYFIINNIWIFILYILATCLLCAYTKNHLIRQHLLARESITDAMTGLYNRRIFSSALEKTIASLTGKNIPITTIAIDSDGLKKINDTLGHHMGDYAIEILGQAILHSIRKADYGVRLGGDEFLIILMGNSLPEADAVIRRIIQRLCETDSHNIVKFSYGCYQLAPGDTLEHALRKADELLYQNKRRKNAQRNG</sequence>
<comment type="catalytic activity">
    <reaction evidence="5">
        <text>2 GTP = 3',3'-c-di-GMP + 2 diphosphate</text>
        <dbReference type="Rhea" id="RHEA:24898"/>
        <dbReference type="ChEBI" id="CHEBI:33019"/>
        <dbReference type="ChEBI" id="CHEBI:37565"/>
        <dbReference type="ChEBI" id="CHEBI:58805"/>
        <dbReference type="EC" id="2.7.7.65"/>
    </reaction>
</comment>
<dbReference type="NCBIfam" id="TIGR00254">
    <property type="entry name" value="GGDEF"/>
    <property type="match status" value="1"/>
</dbReference>
<feature type="domain" description="GGDEF" evidence="7">
    <location>
        <begin position="382"/>
        <end position="506"/>
    </location>
</feature>